<organism evidence="1 2">
    <name type="scientific">Winogradskyella litorisediminis</name>
    <dbReference type="NCBI Taxonomy" id="1156618"/>
    <lineage>
        <taxon>Bacteria</taxon>
        <taxon>Pseudomonadati</taxon>
        <taxon>Bacteroidota</taxon>
        <taxon>Flavobacteriia</taxon>
        <taxon>Flavobacteriales</taxon>
        <taxon>Flavobacteriaceae</taxon>
        <taxon>Winogradskyella</taxon>
    </lineage>
</organism>
<dbReference type="RefSeq" id="WP_386132164.1">
    <property type="nucleotide sequence ID" value="NZ_JBHTJL010000016.1"/>
</dbReference>
<evidence type="ECO:0000313" key="2">
    <source>
        <dbReference type="Proteomes" id="UP001597013"/>
    </source>
</evidence>
<evidence type="ECO:0008006" key="3">
    <source>
        <dbReference type="Google" id="ProtNLM"/>
    </source>
</evidence>
<keyword evidence="2" id="KW-1185">Reference proteome</keyword>
<comment type="caution">
    <text evidence="1">The sequence shown here is derived from an EMBL/GenBank/DDBJ whole genome shotgun (WGS) entry which is preliminary data.</text>
</comment>
<sequence length="252" mass="30326">MKQNLFIISFLLTVNVFGQKSDIEILINQIAKQEVPKHFDYYYLVPKSLEQRKVKDSLQNYEINELQRIDKNFPQKFINTKPKNEIVSWQKYSLENAKLVSVEYDYYKTLAPPNTKRIKFVRYNIEDKELDSLIENKEPYSLIVKKKWLWSKNRIWKNKKYYDEVINIWKTDDINNPEQTVYFHFSKPIFSKNKKYALVSVLKSRRCSGSGFTALYRNDKDIWNKVKKFNRYETKSSSSHIPCEDIRMTILE</sequence>
<proteinExistence type="predicted"/>
<dbReference type="Proteomes" id="UP001597013">
    <property type="component" value="Unassembled WGS sequence"/>
</dbReference>
<evidence type="ECO:0000313" key="1">
    <source>
        <dbReference type="EMBL" id="MFD1064118.1"/>
    </source>
</evidence>
<accession>A0ABW3NB25</accession>
<dbReference type="EMBL" id="JBHTJL010000016">
    <property type="protein sequence ID" value="MFD1064118.1"/>
    <property type="molecule type" value="Genomic_DNA"/>
</dbReference>
<name>A0ABW3NB25_9FLAO</name>
<reference evidence="2" key="1">
    <citation type="journal article" date="2019" name="Int. J. Syst. Evol. Microbiol.">
        <title>The Global Catalogue of Microorganisms (GCM) 10K type strain sequencing project: providing services to taxonomists for standard genome sequencing and annotation.</title>
        <authorList>
            <consortium name="The Broad Institute Genomics Platform"/>
            <consortium name="The Broad Institute Genome Sequencing Center for Infectious Disease"/>
            <person name="Wu L."/>
            <person name="Ma J."/>
        </authorList>
    </citation>
    <scope>NUCLEOTIDE SEQUENCE [LARGE SCALE GENOMIC DNA]</scope>
    <source>
        <strain evidence="2">CCUG 62215</strain>
    </source>
</reference>
<protein>
    <recommendedName>
        <fullName evidence="3">GLPGLI family protein</fullName>
    </recommendedName>
</protein>
<gene>
    <name evidence="1" type="ORF">ACFQ1Q_12745</name>
</gene>